<evidence type="ECO:0000313" key="2">
    <source>
        <dbReference type="EMBL" id="KAK4498232.1"/>
    </source>
</evidence>
<comment type="caution">
    <text evidence="2">The sequence shown here is derived from an EMBL/GenBank/DDBJ whole genome shotgun (WGS) entry which is preliminary data.</text>
</comment>
<evidence type="ECO:0008006" key="4">
    <source>
        <dbReference type="Google" id="ProtNLM"/>
    </source>
</evidence>
<dbReference type="Proteomes" id="UP001305779">
    <property type="component" value="Unassembled WGS sequence"/>
</dbReference>
<proteinExistence type="predicted"/>
<dbReference type="PANTHER" id="PTHR42085">
    <property type="entry name" value="F-BOX DOMAIN-CONTAINING PROTEIN"/>
    <property type="match status" value="1"/>
</dbReference>
<sequence>MCIGIWDLIAARARRGEEAPDTDPDPKTTTQTDNGEQMPPDPETARKDSSSSELASPNPPTKPPHHQDDPTTKKTPPTFLSLPPELRNDIYRHLLLNQWPCQVCSPYFYVPELLFVSRQVQDECLGIFFGENDFYACRKCIEMREEVKWVDEEIRKASDWVRPHSLTRSQFPPATTHQTLDKMAATDHKSPSESSTKPTAKKTLFDLPAELRIDIYRLILIEPVMPSICARQFRLPALLQVNQQTRNEAWSIYYGENSFRRCEICGRNSLIQAVERRVKDAEGKAIAVKRLSND</sequence>
<protein>
    <recommendedName>
        <fullName evidence="4">F-box domain-containing protein</fullName>
    </recommendedName>
</protein>
<gene>
    <name evidence="2" type="ORF">PRZ48_010889</name>
</gene>
<feature type="region of interest" description="Disordered" evidence="1">
    <location>
        <begin position="180"/>
        <end position="199"/>
    </location>
</feature>
<reference evidence="2 3" key="1">
    <citation type="journal article" date="2023" name="G3 (Bethesda)">
        <title>A chromosome-level genome assembly of Zasmidium syzygii isolated from banana leaves.</title>
        <authorList>
            <person name="van Westerhoven A.C."/>
            <person name="Mehrabi R."/>
            <person name="Talebi R."/>
            <person name="Steentjes M.B.F."/>
            <person name="Corcolon B."/>
            <person name="Chong P.A."/>
            <person name="Kema G.H.J."/>
            <person name="Seidl M.F."/>
        </authorList>
    </citation>
    <scope>NUCLEOTIDE SEQUENCE [LARGE SCALE GENOMIC DNA]</scope>
    <source>
        <strain evidence="2 3">P124</strain>
    </source>
</reference>
<accession>A0ABR0E9X1</accession>
<dbReference type="PANTHER" id="PTHR42085:SF2">
    <property type="entry name" value="F-BOX DOMAIN-CONTAINING PROTEIN"/>
    <property type="match status" value="1"/>
</dbReference>
<evidence type="ECO:0000256" key="1">
    <source>
        <dbReference type="SAM" id="MobiDB-lite"/>
    </source>
</evidence>
<dbReference type="InterPro" id="IPR038883">
    <property type="entry name" value="AN11006-like"/>
</dbReference>
<organism evidence="2 3">
    <name type="scientific">Zasmidium cellare</name>
    <name type="common">Wine cellar mold</name>
    <name type="synonym">Racodium cellare</name>
    <dbReference type="NCBI Taxonomy" id="395010"/>
    <lineage>
        <taxon>Eukaryota</taxon>
        <taxon>Fungi</taxon>
        <taxon>Dikarya</taxon>
        <taxon>Ascomycota</taxon>
        <taxon>Pezizomycotina</taxon>
        <taxon>Dothideomycetes</taxon>
        <taxon>Dothideomycetidae</taxon>
        <taxon>Mycosphaerellales</taxon>
        <taxon>Mycosphaerellaceae</taxon>
        <taxon>Zasmidium</taxon>
    </lineage>
</organism>
<name>A0ABR0E9X1_ZASCE</name>
<dbReference type="EMBL" id="JAXOVC010000008">
    <property type="protein sequence ID" value="KAK4498232.1"/>
    <property type="molecule type" value="Genomic_DNA"/>
</dbReference>
<keyword evidence="3" id="KW-1185">Reference proteome</keyword>
<evidence type="ECO:0000313" key="3">
    <source>
        <dbReference type="Proteomes" id="UP001305779"/>
    </source>
</evidence>
<feature type="region of interest" description="Disordered" evidence="1">
    <location>
        <begin position="13"/>
        <end position="82"/>
    </location>
</feature>